<evidence type="ECO:0000313" key="2">
    <source>
        <dbReference type="EMBL" id="PRD40861.1"/>
    </source>
</evidence>
<dbReference type="RefSeq" id="WP_105745349.1">
    <property type="nucleotide sequence ID" value="NZ_PVBR01000029.1"/>
</dbReference>
<keyword evidence="1" id="KW-0812">Transmembrane</keyword>
<gene>
    <name evidence="2" type="ORF">C5748_24820</name>
</gene>
<accession>A0A2S9IK02</accession>
<dbReference type="AlphaFoldDB" id="A0A2S9IK02"/>
<keyword evidence="1" id="KW-1133">Transmembrane helix</keyword>
<evidence type="ECO:0000256" key="1">
    <source>
        <dbReference type="SAM" id="Phobius"/>
    </source>
</evidence>
<protein>
    <recommendedName>
        <fullName evidence="4">ABC transporter permease</fullName>
    </recommendedName>
</protein>
<proteinExistence type="predicted"/>
<comment type="caution">
    <text evidence="2">The sequence shown here is derived from an EMBL/GenBank/DDBJ whole genome shotgun (WGS) entry which is preliminary data.</text>
</comment>
<keyword evidence="1" id="KW-0472">Membrane</keyword>
<organism evidence="2 3">
    <name type="scientific">Phyllobacterium phragmitis</name>
    <dbReference type="NCBI Taxonomy" id="2670329"/>
    <lineage>
        <taxon>Bacteria</taxon>
        <taxon>Pseudomonadati</taxon>
        <taxon>Pseudomonadota</taxon>
        <taxon>Alphaproteobacteria</taxon>
        <taxon>Hyphomicrobiales</taxon>
        <taxon>Phyllobacteriaceae</taxon>
        <taxon>Phyllobacterium</taxon>
    </lineage>
</organism>
<evidence type="ECO:0000313" key="3">
    <source>
        <dbReference type="Proteomes" id="UP000239434"/>
    </source>
</evidence>
<keyword evidence="3" id="KW-1185">Reference proteome</keyword>
<dbReference type="EMBL" id="PVBR01000029">
    <property type="protein sequence ID" value="PRD40861.1"/>
    <property type="molecule type" value="Genomic_DNA"/>
</dbReference>
<evidence type="ECO:0008006" key="4">
    <source>
        <dbReference type="Google" id="ProtNLM"/>
    </source>
</evidence>
<reference evidence="2 3" key="1">
    <citation type="submission" date="2018-02" db="EMBL/GenBank/DDBJ databases">
        <title>The draft genome of Phyllobacterium sp. 1N-3.</title>
        <authorList>
            <person name="Liu L."/>
            <person name="Li L."/>
            <person name="Zhang X."/>
            <person name="Wang T."/>
            <person name="Liang L."/>
        </authorList>
    </citation>
    <scope>NUCLEOTIDE SEQUENCE [LARGE SCALE GENOMIC DNA]</scope>
    <source>
        <strain evidence="2 3">1N-3</strain>
    </source>
</reference>
<feature type="transmembrane region" description="Helical" evidence="1">
    <location>
        <begin position="12"/>
        <end position="31"/>
    </location>
</feature>
<sequence length="80" mass="8648">MLEFLLSFLTGPNGLFTGLGALLIAALGLYLKGRVDGGGLERSKQAEREAEARTVSDEIEDAIAGRDAGTNRERLKKWGR</sequence>
<name>A0A2S9IK02_9HYPH</name>
<dbReference type="Proteomes" id="UP000239434">
    <property type="component" value="Unassembled WGS sequence"/>
</dbReference>